<organism evidence="1 2">
    <name type="scientific">Mariprofundus ferrooxydans PV-1</name>
    <dbReference type="NCBI Taxonomy" id="314345"/>
    <lineage>
        <taxon>Bacteria</taxon>
        <taxon>Pseudomonadati</taxon>
        <taxon>Pseudomonadota</taxon>
        <taxon>Candidatius Mariprofundia</taxon>
        <taxon>Mariprofundales</taxon>
        <taxon>Mariprofundaceae</taxon>
        <taxon>Mariprofundus</taxon>
    </lineage>
</organism>
<evidence type="ECO:0000313" key="1">
    <source>
        <dbReference type="EMBL" id="EAU54330.1"/>
    </source>
</evidence>
<accession>Q0EYN7</accession>
<comment type="caution">
    <text evidence="1">The sequence shown here is derived from an EMBL/GenBank/DDBJ whole genome shotgun (WGS) entry which is preliminary data.</text>
</comment>
<gene>
    <name evidence="1" type="ORF">SPV1_00085</name>
</gene>
<dbReference type="AlphaFoldDB" id="Q0EYN7"/>
<keyword evidence="2" id="KW-1185">Reference proteome</keyword>
<dbReference type="EMBL" id="AATS01000009">
    <property type="protein sequence ID" value="EAU54330.1"/>
    <property type="molecule type" value="Genomic_DNA"/>
</dbReference>
<dbReference type="Proteomes" id="UP000005297">
    <property type="component" value="Unassembled WGS sequence"/>
</dbReference>
<evidence type="ECO:0000313" key="2">
    <source>
        <dbReference type="Proteomes" id="UP000005297"/>
    </source>
</evidence>
<dbReference type="HOGENOM" id="CLU_3414813_0_0_0"/>
<proteinExistence type="predicted"/>
<name>Q0EYN7_9PROT</name>
<sequence>MRIIRPQISEEAKRLFVKLWPEPGKPH</sequence>
<reference evidence="1 2" key="1">
    <citation type="submission" date="2006-09" db="EMBL/GenBank/DDBJ databases">
        <authorList>
            <person name="Emerson D."/>
            <person name="Ferriera S."/>
            <person name="Johnson J."/>
            <person name="Kravitz S."/>
            <person name="Halpern A."/>
            <person name="Remington K."/>
            <person name="Beeson K."/>
            <person name="Tran B."/>
            <person name="Rogers Y.-H."/>
            <person name="Friedman R."/>
            <person name="Venter J.C."/>
        </authorList>
    </citation>
    <scope>NUCLEOTIDE SEQUENCE [LARGE SCALE GENOMIC DNA]</scope>
    <source>
        <strain evidence="1 2">PV-1</strain>
    </source>
</reference>
<protein>
    <submittedName>
        <fullName evidence="1">Uncharacterized protein</fullName>
    </submittedName>
</protein>
<dbReference type="InParanoid" id="Q0EYN7"/>